<name>A0ABR0K4R6_9EURO</name>
<comment type="caution">
    <text evidence="2">The sequence shown here is derived from an EMBL/GenBank/DDBJ whole genome shotgun (WGS) entry which is preliminary data.</text>
</comment>
<dbReference type="Proteomes" id="UP001345013">
    <property type="component" value="Unassembled WGS sequence"/>
</dbReference>
<evidence type="ECO:0000313" key="2">
    <source>
        <dbReference type="EMBL" id="KAK5087299.1"/>
    </source>
</evidence>
<dbReference type="Pfam" id="PF06985">
    <property type="entry name" value="HET"/>
    <property type="match status" value="1"/>
</dbReference>
<protein>
    <recommendedName>
        <fullName evidence="1">Heterokaryon incompatibility domain-containing protein</fullName>
    </recommendedName>
</protein>
<dbReference type="PANTHER" id="PTHR33112:SF12">
    <property type="entry name" value="HETEROKARYON INCOMPATIBILITY DOMAIN-CONTAINING PROTEIN"/>
    <property type="match status" value="1"/>
</dbReference>
<keyword evidence="3" id="KW-1185">Reference proteome</keyword>
<dbReference type="EMBL" id="JAVRRG010000093">
    <property type="protein sequence ID" value="KAK5087299.1"/>
    <property type="molecule type" value="Genomic_DNA"/>
</dbReference>
<evidence type="ECO:0000259" key="1">
    <source>
        <dbReference type="Pfam" id="PF06985"/>
    </source>
</evidence>
<evidence type="ECO:0000313" key="3">
    <source>
        <dbReference type="Proteomes" id="UP001345013"/>
    </source>
</evidence>
<feature type="domain" description="Heterokaryon incompatibility" evidence="1">
    <location>
        <begin position="3"/>
        <end position="117"/>
    </location>
</feature>
<organism evidence="2 3">
    <name type="scientific">Lithohypha guttulata</name>
    <dbReference type="NCBI Taxonomy" id="1690604"/>
    <lineage>
        <taxon>Eukaryota</taxon>
        <taxon>Fungi</taxon>
        <taxon>Dikarya</taxon>
        <taxon>Ascomycota</taxon>
        <taxon>Pezizomycotina</taxon>
        <taxon>Eurotiomycetes</taxon>
        <taxon>Chaetothyriomycetidae</taxon>
        <taxon>Chaetothyriales</taxon>
        <taxon>Trichomeriaceae</taxon>
        <taxon>Lithohypha</taxon>
    </lineage>
</organism>
<accession>A0ABR0K4R6</accession>
<gene>
    <name evidence="2" type="ORF">LTR24_006826</name>
</gene>
<reference evidence="2 3" key="1">
    <citation type="submission" date="2023-08" db="EMBL/GenBank/DDBJ databases">
        <title>Black Yeasts Isolated from many extreme environments.</title>
        <authorList>
            <person name="Coleine C."/>
            <person name="Stajich J.E."/>
            <person name="Selbmann L."/>
        </authorList>
    </citation>
    <scope>NUCLEOTIDE SEQUENCE [LARGE SCALE GENOMIC DNA]</scope>
    <source>
        <strain evidence="2 3">CCFEE 5885</strain>
    </source>
</reference>
<proteinExistence type="predicted"/>
<sequence>MVLPNIVEDALRVTAGLGERYLWVDALCIIQDDDQDKGRFVSRMDSIYARATVVIVAATCVDSNSMLPGVSPFMIQDARLVQCLDPVDGVDIDLRTGRSGAYLGTTIWDTRAWTLQERFLASRCLVFTDEQVFWECEESFCCEDSFREIPHIIRNPRRTFLCGGELDLVWNTDGPVFDHYYHTLVEEYSCRAMTNERGGLNAFSGIIRAFESTRHEQFYWGLSCAYLESALAWGHPFEHKLNRRQGDFPSWSWTGWIGDGSGKLNNQNLHMQRVGLEFYRFVGNEAEPERLKQSGNQDSEHDLLAEGSHIPVRGQRCTAVTKHALLPDLFNISYRLLAFWTACATLKVEQTSPLSTRPGTPDAFEWETIMTQGERGIRVSWSQMPLLHNEDEMEVIAVAQNRGNWDGGHIANGAIGVMVVSWQGGVAHREGLAWIAIRDWTSLAKRSWKLVVLD</sequence>
<dbReference type="PANTHER" id="PTHR33112">
    <property type="entry name" value="DOMAIN PROTEIN, PUTATIVE-RELATED"/>
    <property type="match status" value="1"/>
</dbReference>
<dbReference type="InterPro" id="IPR010730">
    <property type="entry name" value="HET"/>
</dbReference>